<evidence type="ECO:0000313" key="2">
    <source>
        <dbReference type="Proteomes" id="UP001595947"/>
    </source>
</evidence>
<dbReference type="InterPro" id="IPR000415">
    <property type="entry name" value="Nitroreductase-like"/>
</dbReference>
<name>A0ABV9YUC6_9PSEU</name>
<dbReference type="Proteomes" id="UP001595947">
    <property type="component" value="Unassembled WGS sequence"/>
</dbReference>
<comment type="caution">
    <text evidence="1">The sequence shown here is derived from an EMBL/GenBank/DDBJ whole genome shotgun (WGS) entry which is preliminary data.</text>
</comment>
<dbReference type="EMBL" id="JBHSIV010000021">
    <property type="protein sequence ID" value="MFC5064226.1"/>
    <property type="molecule type" value="Genomic_DNA"/>
</dbReference>
<proteinExistence type="predicted"/>
<evidence type="ECO:0000313" key="1">
    <source>
        <dbReference type="EMBL" id="MFC5064226.1"/>
    </source>
</evidence>
<protein>
    <submittedName>
        <fullName evidence="1">Uncharacterized protein</fullName>
    </submittedName>
</protein>
<sequence>MRALEVRTLRRLWSLRETVALESGDDRLTMIAPWGEIDLGRRATRVEPDLRRLALGPVDLDNAEPDRRAELAEVLDGVTGAVAHSLEQAGLGQARLSVVPIAAEAPFRPVPADPRSVVRLSRLTVIRPSAGSLVVSAPGARHEVVCEGPVLGALLSKIASSVRVAALSGRATDGGPDGDPCLDGATCQDVEDVLGWLIATGVVQVGREDGTYDEDVDPDLVGWTPLELEFEARTRRPGQVATERLQLRDRVATMGAVREPYPGTSVPLPTVGGRNSRMDQVLAPAYELPTFTGGVLTAARLGALLSRGLRMRAPDDRRAPEVGPPQRPYLSVGRLCELEIYVALDRAELDTDVYHYDPAEHALTSLGLPRPTVTDIVAACSSEIGEQEFAPAAVLLATSRRAGSAGTPGTATHATALVQAGALQQILLLVGRENEVTVYPAPLVATEGWQAVIDRVWPAEVPVAVCALDPAR</sequence>
<dbReference type="RefSeq" id="WP_378037574.1">
    <property type="nucleotide sequence ID" value="NZ_JBHSIV010000021.1"/>
</dbReference>
<accession>A0ABV9YUC6</accession>
<gene>
    <name evidence="1" type="ORF">ACFPBZ_18530</name>
</gene>
<dbReference type="Gene3D" id="3.40.109.10">
    <property type="entry name" value="NADH Oxidase"/>
    <property type="match status" value="1"/>
</dbReference>
<reference evidence="2" key="1">
    <citation type="journal article" date="2019" name="Int. J. Syst. Evol. Microbiol.">
        <title>The Global Catalogue of Microorganisms (GCM) 10K type strain sequencing project: providing services to taxonomists for standard genome sequencing and annotation.</title>
        <authorList>
            <consortium name="The Broad Institute Genomics Platform"/>
            <consortium name="The Broad Institute Genome Sequencing Center for Infectious Disease"/>
            <person name="Wu L."/>
            <person name="Ma J."/>
        </authorList>
    </citation>
    <scope>NUCLEOTIDE SEQUENCE [LARGE SCALE GENOMIC DNA]</scope>
    <source>
        <strain evidence="2">CGMCC 4.7093</strain>
    </source>
</reference>
<keyword evidence="2" id="KW-1185">Reference proteome</keyword>
<organism evidence="1 2">
    <name type="scientific">Actinomycetospora atypica</name>
    <dbReference type="NCBI Taxonomy" id="1290095"/>
    <lineage>
        <taxon>Bacteria</taxon>
        <taxon>Bacillati</taxon>
        <taxon>Actinomycetota</taxon>
        <taxon>Actinomycetes</taxon>
        <taxon>Pseudonocardiales</taxon>
        <taxon>Pseudonocardiaceae</taxon>
        <taxon>Actinomycetospora</taxon>
    </lineage>
</organism>